<dbReference type="GO" id="GO:0046872">
    <property type="term" value="F:metal ion binding"/>
    <property type="evidence" value="ECO:0007669"/>
    <property type="project" value="UniProtKB-KW"/>
</dbReference>
<evidence type="ECO:0000256" key="1">
    <source>
        <dbReference type="ARBA" id="ARBA00022801"/>
    </source>
</evidence>
<dbReference type="InterPro" id="IPR017439">
    <property type="entry name" value="Amidohydrolase"/>
</dbReference>
<gene>
    <name evidence="4" type="ORF">CYPRO_0358</name>
</gene>
<feature type="binding site" evidence="2">
    <location>
        <position position="377"/>
    </location>
    <ligand>
        <name>Mn(2+)</name>
        <dbReference type="ChEBI" id="CHEBI:29035"/>
        <label>2</label>
    </ligand>
</feature>
<accession>A0A345UGP4</accession>
<keyword evidence="2" id="KW-0464">Manganese</keyword>
<feature type="binding site" evidence="2">
    <location>
        <position position="119"/>
    </location>
    <ligand>
        <name>Mn(2+)</name>
        <dbReference type="ChEBI" id="CHEBI:29035"/>
        <label>2</label>
    </ligand>
</feature>
<comment type="cofactor">
    <cofactor evidence="2">
        <name>Mn(2+)</name>
        <dbReference type="ChEBI" id="CHEBI:29035"/>
    </cofactor>
    <text evidence="2">The Mn(2+) ion enhances activity.</text>
</comment>
<dbReference type="AlphaFoldDB" id="A0A345UGP4"/>
<reference evidence="4 5" key="1">
    <citation type="submission" date="2018-03" db="EMBL/GenBank/DDBJ databases">
        <title>Phenotypic and genomic properties of Cyclonatronum proteinivorum gen. nov., sp. nov., a haloalkaliphilic bacteroidete from soda lakes possessing Na+-translocating rhodopsin.</title>
        <authorList>
            <person name="Toshchakov S.V."/>
            <person name="Korzhenkov A."/>
            <person name="Samarov N.I."/>
            <person name="Kublanov I.V."/>
            <person name="Muntyan M.S."/>
            <person name="Sorokin D.Y."/>
        </authorList>
    </citation>
    <scope>NUCLEOTIDE SEQUENCE [LARGE SCALE GENOMIC DNA]</scope>
    <source>
        <strain evidence="4 5">Omega</strain>
    </source>
</reference>
<dbReference type="Pfam" id="PF01546">
    <property type="entry name" value="Peptidase_M20"/>
    <property type="match status" value="1"/>
</dbReference>
<dbReference type="Gene3D" id="3.30.70.360">
    <property type="match status" value="1"/>
</dbReference>
<dbReference type="InterPro" id="IPR036264">
    <property type="entry name" value="Bact_exopeptidase_dim_dom"/>
</dbReference>
<dbReference type="PANTHER" id="PTHR11014">
    <property type="entry name" value="PEPTIDASE M20 FAMILY MEMBER"/>
    <property type="match status" value="1"/>
</dbReference>
<dbReference type="NCBIfam" id="TIGR01891">
    <property type="entry name" value="amidohydrolases"/>
    <property type="match status" value="1"/>
</dbReference>
<proteinExistence type="predicted"/>
<dbReference type="Pfam" id="PF07687">
    <property type="entry name" value="M20_dimer"/>
    <property type="match status" value="1"/>
</dbReference>
<feature type="binding site" evidence="2">
    <location>
        <position position="153"/>
    </location>
    <ligand>
        <name>Mn(2+)</name>
        <dbReference type="ChEBI" id="CHEBI:29035"/>
        <label>2</label>
    </ligand>
</feature>
<dbReference type="SUPFAM" id="SSF53187">
    <property type="entry name" value="Zn-dependent exopeptidases"/>
    <property type="match status" value="1"/>
</dbReference>
<dbReference type="GO" id="GO:0016787">
    <property type="term" value="F:hydrolase activity"/>
    <property type="evidence" value="ECO:0007669"/>
    <property type="project" value="UniProtKB-KW"/>
</dbReference>
<organism evidence="4 5">
    <name type="scientific">Cyclonatronum proteinivorum</name>
    <dbReference type="NCBI Taxonomy" id="1457365"/>
    <lineage>
        <taxon>Bacteria</taxon>
        <taxon>Pseudomonadati</taxon>
        <taxon>Balneolota</taxon>
        <taxon>Balneolia</taxon>
        <taxon>Balneolales</taxon>
        <taxon>Cyclonatronaceae</taxon>
        <taxon>Cyclonatronum</taxon>
    </lineage>
</organism>
<dbReference type="Gene3D" id="3.40.630.10">
    <property type="entry name" value="Zn peptidases"/>
    <property type="match status" value="1"/>
</dbReference>
<evidence type="ECO:0000313" key="5">
    <source>
        <dbReference type="Proteomes" id="UP000254808"/>
    </source>
</evidence>
<evidence type="ECO:0000313" key="4">
    <source>
        <dbReference type="EMBL" id="AXI99645.1"/>
    </source>
</evidence>
<sequence length="409" mass="45349">MFAVCKTGGNHVSITDLKPEINEQALQYQLLWMRRHLHQNPELSWGEYETSRLIIEKLRAMGLEVKTGLAQTGFYTDISSGRPGPCLAWRADMDALPIEDEKDVPYKSQRAGIAHMCGHDVHTTVAFGIVKHLLTRKDDIRGTIRVFWQPAEEQQPSGSPEMIRDGVLEGVHAVYGMHCDPNTESGKISLRPGAETAAFDAFQFEIDGGSTNHSARPHRKPDAMWVGHQLVQNIYQFAGRMINVLEPTVVSVCKFNAGNALNVIPRQVYIGGTVRTVAEDKRDYIKDYLKRLADNLAELHGVKISSDFGLGAPAVVNHPTLYAFAKDYARETLGPDKVVSRPQSMGAEDFAFYSSERPGLFIRVGTSNGPATSHPLHSSLFDIDESILAPSAIFLANLLIRHTQSDLQF</sequence>
<feature type="binding site" evidence="2">
    <location>
        <position position="178"/>
    </location>
    <ligand>
        <name>Mn(2+)</name>
        <dbReference type="ChEBI" id="CHEBI:29035"/>
        <label>2</label>
    </ligand>
</feature>
<dbReference type="EMBL" id="CP027806">
    <property type="protein sequence ID" value="AXI99645.1"/>
    <property type="molecule type" value="Genomic_DNA"/>
</dbReference>
<dbReference type="InterPro" id="IPR002933">
    <property type="entry name" value="Peptidase_M20"/>
</dbReference>
<dbReference type="Proteomes" id="UP000254808">
    <property type="component" value="Chromosome"/>
</dbReference>
<keyword evidence="1 4" id="KW-0378">Hydrolase</keyword>
<dbReference type="SUPFAM" id="SSF55031">
    <property type="entry name" value="Bacterial exopeptidase dimerisation domain"/>
    <property type="match status" value="1"/>
</dbReference>
<dbReference type="PANTHER" id="PTHR11014:SF63">
    <property type="entry name" value="METALLOPEPTIDASE, PUTATIVE (AFU_ORTHOLOGUE AFUA_6G09600)-RELATED"/>
    <property type="match status" value="1"/>
</dbReference>
<protein>
    <submittedName>
        <fullName evidence="4">Amidohydrolase</fullName>
    </submittedName>
</protein>
<dbReference type="PIRSF" id="PIRSF005962">
    <property type="entry name" value="Pept_M20D_amidohydro"/>
    <property type="match status" value="1"/>
</dbReference>
<name>A0A345UGP4_9BACT</name>
<dbReference type="InterPro" id="IPR011650">
    <property type="entry name" value="Peptidase_M20_dimer"/>
</dbReference>
<evidence type="ECO:0000259" key="3">
    <source>
        <dbReference type="Pfam" id="PF07687"/>
    </source>
</evidence>
<dbReference type="KEGG" id="cprv:CYPRO_0358"/>
<keyword evidence="2" id="KW-0479">Metal-binding</keyword>
<evidence type="ECO:0000256" key="2">
    <source>
        <dbReference type="PIRSR" id="PIRSR005962-1"/>
    </source>
</evidence>
<feature type="domain" description="Peptidase M20 dimerisation" evidence="3">
    <location>
        <begin position="209"/>
        <end position="297"/>
    </location>
</feature>
<keyword evidence="5" id="KW-1185">Reference proteome</keyword>
<feature type="binding site" evidence="2">
    <location>
        <position position="117"/>
    </location>
    <ligand>
        <name>Mn(2+)</name>
        <dbReference type="ChEBI" id="CHEBI:29035"/>
        <label>2</label>
    </ligand>
</feature>